<dbReference type="KEGG" id="bvs:BARVI_03905"/>
<proteinExistence type="predicted"/>
<reference evidence="1 2" key="1">
    <citation type="submission" date="2013-12" db="EMBL/GenBank/DDBJ databases">
        <authorList>
            <consortium name="DOE Joint Genome Institute"/>
            <person name="Eisen J."/>
            <person name="Huntemann M."/>
            <person name="Han J."/>
            <person name="Chen A."/>
            <person name="Kyrpides N."/>
            <person name="Mavromatis K."/>
            <person name="Markowitz V."/>
            <person name="Palaniappan K."/>
            <person name="Ivanova N."/>
            <person name="Schaumberg A."/>
            <person name="Pati A."/>
            <person name="Liolios K."/>
            <person name="Nordberg H.P."/>
            <person name="Cantor M.N."/>
            <person name="Hua S.X."/>
            <person name="Woyke T."/>
        </authorList>
    </citation>
    <scope>NUCLEOTIDE SEQUENCE [LARGE SCALE GENOMIC DNA]</scope>
    <source>
        <strain evidence="2">DSM 18177</strain>
    </source>
</reference>
<accession>W0EWW4</accession>
<dbReference type="EMBL" id="CP007034">
    <property type="protein sequence ID" value="AHF13674.1"/>
    <property type="molecule type" value="Genomic_DNA"/>
</dbReference>
<sequence length="96" mass="10956">MGSRQTPSAKIGHVGVYFAKTGYKIEDGFTDIFGFQVMYLELDLSGRRGWPFISGLLIRFAAKRKMAETIFMAQPSLFFPHFDFTLMNVYMNTGIK</sequence>
<dbReference type="HOGENOM" id="CLU_2354126_0_0_10"/>
<name>W0EWW4_9BACT</name>
<evidence type="ECO:0000313" key="2">
    <source>
        <dbReference type="Proteomes" id="UP000018901"/>
    </source>
</evidence>
<dbReference type="AlphaFoldDB" id="W0EWW4"/>
<keyword evidence="2" id="KW-1185">Reference proteome</keyword>
<evidence type="ECO:0000313" key="1">
    <source>
        <dbReference type="EMBL" id="AHF13674.1"/>
    </source>
</evidence>
<organism evidence="1 2">
    <name type="scientific">Barnesiella viscericola DSM 18177</name>
    <dbReference type="NCBI Taxonomy" id="880074"/>
    <lineage>
        <taxon>Bacteria</taxon>
        <taxon>Pseudomonadati</taxon>
        <taxon>Bacteroidota</taxon>
        <taxon>Bacteroidia</taxon>
        <taxon>Bacteroidales</taxon>
        <taxon>Barnesiellaceae</taxon>
        <taxon>Barnesiella</taxon>
    </lineage>
</organism>
<protein>
    <submittedName>
        <fullName evidence="1">Uncharacterized protein</fullName>
    </submittedName>
</protein>
<dbReference type="Proteomes" id="UP000018901">
    <property type="component" value="Chromosome"/>
</dbReference>
<gene>
    <name evidence="1" type="ORF">BARVI_03905</name>
</gene>